<organism evidence="1 2">
    <name type="scientific">Melioribacter roseus (strain DSM 23840 / JCM 17771 / VKM B-2668 / P3M-2)</name>
    <dbReference type="NCBI Taxonomy" id="1191523"/>
    <lineage>
        <taxon>Bacteria</taxon>
        <taxon>Pseudomonadati</taxon>
        <taxon>Ignavibacteriota</taxon>
        <taxon>Ignavibacteria</taxon>
        <taxon>Ignavibacteriales</taxon>
        <taxon>Melioribacteraceae</taxon>
        <taxon>Melioribacter</taxon>
    </lineage>
</organism>
<dbReference type="OrthoDB" id="291972at2"/>
<proteinExistence type="predicted"/>
<dbReference type="SUPFAM" id="SSF48295">
    <property type="entry name" value="TrpR-like"/>
    <property type="match status" value="1"/>
</dbReference>
<dbReference type="GO" id="GO:0004803">
    <property type="term" value="F:transposase activity"/>
    <property type="evidence" value="ECO:0007669"/>
    <property type="project" value="InterPro"/>
</dbReference>
<name>I6Z515_MELRP</name>
<dbReference type="Proteomes" id="UP000009011">
    <property type="component" value="Chromosome"/>
</dbReference>
<dbReference type="InterPro" id="IPR002514">
    <property type="entry name" value="Transposase_8"/>
</dbReference>
<gene>
    <name evidence="1" type="ordered locus">MROS_1005</name>
</gene>
<dbReference type="AlphaFoldDB" id="I6Z515"/>
<protein>
    <submittedName>
        <fullName evidence="1">Putative transposase</fullName>
    </submittedName>
</protein>
<accession>I6Z515</accession>
<dbReference type="EMBL" id="CP003557">
    <property type="protein sequence ID" value="AFN74245.1"/>
    <property type="molecule type" value="Genomic_DNA"/>
</dbReference>
<dbReference type="InterPro" id="IPR010921">
    <property type="entry name" value="Trp_repressor/repl_initiator"/>
</dbReference>
<reference evidence="1 2" key="1">
    <citation type="journal article" date="2013" name="PLoS ONE">
        <title>Genomic analysis of Melioribacter roseus, facultatively anaerobic organotrophic bacterium representing a novel deep lineage within Bacteriodetes/Chlorobi group.</title>
        <authorList>
            <person name="Kadnikov V.V."/>
            <person name="Mardanov A.V."/>
            <person name="Podosokorskaya O.A."/>
            <person name="Gavrilov S.N."/>
            <person name="Kublanov I.V."/>
            <person name="Beletsky A.V."/>
            <person name="Bonch-Osmolovskaya E.A."/>
            <person name="Ravin N.V."/>
        </authorList>
    </citation>
    <scope>NUCLEOTIDE SEQUENCE [LARGE SCALE GENOMIC DNA]</scope>
    <source>
        <strain evidence="2">JCM 17771 / P3M-2</strain>
    </source>
</reference>
<dbReference type="RefSeq" id="WP_014855681.1">
    <property type="nucleotide sequence ID" value="NC_018178.1"/>
</dbReference>
<keyword evidence="2" id="KW-1185">Reference proteome</keyword>
<dbReference type="Pfam" id="PF01527">
    <property type="entry name" value="HTH_Tnp_1"/>
    <property type="match status" value="1"/>
</dbReference>
<dbReference type="GO" id="GO:0006313">
    <property type="term" value="P:DNA transposition"/>
    <property type="evidence" value="ECO:0007669"/>
    <property type="project" value="InterPro"/>
</dbReference>
<dbReference type="GO" id="GO:0043565">
    <property type="term" value="F:sequence-specific DNA binding"/>
    <property type="evidence" value="ECO:0007669"/>
    <property type="project" value="InterPro"/>
</dbReference>
<dbReference type="HOGENOM" id="CLU_027402_36_0_10"/>
<evidence type="ECO:0000313" key="1">
    <source>
        <dbReference type="EMBL" id="AFN74245.1"/>
    </source>
</evidence>
<sequence>MTQRRQISGEEKALILRELLENQVPLSELSEKYHVHVNLIRRWKKQLFEEAANILTNKSGKEKKSPSSAEKKKIAVLEEKLKKRDEAISILLQENIEIKKNLNGEI</sequence>
<dbReference type="eggNOG" id="COG2963">
    <property type="taxonomic scope" value="Bacteria"/>
</dbReference>
<dbReference type="KEGG" id="mro:MROS_1005"/>
<evidence type="ECO:0000313" key="2">
    <source>
        <dbReference type="Proteomes" id="UP000009011"/>
    </source>
</evidence>